<proteinExistence type="predicted"/>
<dbReference type="RefSeq" id="WP_043011217.1">
    <property type="nucleotide sequence ID" value="NZ_PDGH01000101.1"/>
</dbReference>
<name>A0A2S3R2B5_VIBVL</name>
<dbReference type="EMBL" id="PDGH01000101">
    <property type="protein sequence ID" value="POB47242.1"/>
    <property type="molecule type" value="Genomic_DNA"/>
</dbReference>
<evidence type="ECO:0000313" key="2">
    <source>
        <dbReference type="Proteomes" id="UP000237466"/>
    </source>
</evidence>
<dbReference type="Proteomes" id="UP000237466">
    <property type="component" value="Unassembled WGS sequence"/>
</dbReference>
<accession>A0A2S3R2B5</accession>
<protein>
    <submittedName>
        <fullName evidence="1">Uncharacterized protein</fullName>
    </submittedName>
</protein>
<dbReference type="AlphaFoldDB" id="A0A2S3R2B5"/>
<sequence length="104" mass="12198">MKYARERLVVKLTFEVISDDRFDGSKKELIDMTEKIDAALSKLEGITVQKGILRELRFPASENEPSHITYRRRYFVTKSACNPTWNDVYAAVNRVYSPKYEFQN</sequence>
<evidence type="ECO:0000313" key="1">
    <source>
        <dbReference type="EMBL" id="POB47242.1"/>
    </source>
</evidence>
<gene>
    <name evidence="1" type="ORF">CRN52_14270</name>
</gene>
<comment type="caution">
    <text evidence="1">The sequence shown here is derived from an EMBL/GenBank/DDBJ whole genome shotgun (WGS) entry which is preliminary data.</text>
</comment>
<reference evidence="1 2" key="1">
    <citation type="journal article" date="2018" name="Front. Microbiol.">
        <title>Phylogeny of Vibrio vulnificus from the Analysis of the Core-Genome: Implications for Intra-Species Taxonomy.</title>
        <authorList>
            <person name="Roig F.J."/>
            <person name="Gonzalez-Candelas F."/>
            <person name="Sanjuan E."/>
            <person name="Fouz B."/>
            <person name="Feil E.J."/>
            <person name="Llorens C."/>
            <person name="Baker-Austin C."/>
            <person name="Oliver J.D."/>
            <person name="Danin-Poleg Y."/>
            <person name="Gibas C.J."/>
            <person name="Kashi Y."/>
            <person name="Gulig P.A."/>
            <person name="Morrison S.S."/>
            <person name="Amaro C."/>
        </authorList>
    </citation>
    <scope>NUCLEOTIDE SEQUENCE [LARGE SCALE GENOMIC DNA]</scope>
    <source>
        <strain evidence="1 2">CECT4608</strain>
    </source>
</reference>
<organism evidence="1 2">
    <name type="scientific">Vibrio vulnificus</name>
    <dbReference type="NCBI Taxonomy" id="672"/>
    <lineage>
        <taxon>Bacteria</taxon>
        <taxon>Pseudomonadati</taxon>
        <taxon>Pseudomonadota</taxon>
        <taxon>Gammaproteobacteria</taxon>
        <taxon>Vibrionales</taxon>
        <taxon>Vibrionaceae</taxon>
        <taxon>Vibrio</taxon>
    </lineage>
</organism>